<dbReference type="EMBL" id="CAAALY010115683">
    <property type="protein sequence ID" value="VEL30795.1"/>
    <property type="molecule type" value="Genomic_DNA"/>
</dbReference>
<feature type="domain" description="WW" evidence="9">
    <location>
        <begin position="158"/>
        <end position="191"/>
    </location>
</feature>
<keyword evidence="4" id="KW-0805">Transcription regulation</keyword>
<feature type="non-terminal residue" evidence="10">
    <location>
        <position position="1"/>
    </location>
</feature>
<evidence type="ECO:0000256" key="8">
    <source>
        <dbReference type="ARBA" id="ARBA00038057"/>
    </source>
</evidence>
<dbReference type="AlphaFoldDB" id="A0A448X8J8"/>
<dbReference type="GO" id="GO:0005634">
    <property type="term" value="C:nucleus"/>
    <property type="evidence" value="ECO:0007669"/>
    <property type="project" value="UniProtKB-SubCell"/>
</dbReference>
<dbReference type="GO" id="GO:0035329">
    <property type="term" value="P:hippo signaling"/>
    <property type="evidence" value="ECO:0007669"/>
    <property type="project" value="TreeGrafter"/>
</dbReference>
<comment type="caution">
    <text evidence="10">The sequence shown here is derived from an EMBL/GenBank/DDBJ whole genome shotgun (WGS) entry which is preliminary data.</text>
</comment>
<evidence type="ECO:0000256" key="1">
    <source>
        <dbReference type="ARBA" id="ARBA00004123"/>
    </source>
</evidence>
<proteinExistence type="inferred from homology"/>
<organism evidence="10 11">
    <name type="scientific">Protopolystoma xenopodis</name>
    <dbReference type="NCBI Taxonomy" id="117903"/>
    <lineage>
        <taxon>Eukaryota</taxon>
        <taxon>Metazoa</taxon>
        <taxon>Spiralia</taxon>
        <taxon>Lophotrochozoa</taxon>
        <taxon>Platyhelminthes</taxon>
        <taxon>Monogenea</taxon>
        <taxon>Polyopisthocotylea</taxon>
        <taxon>Polystomatidea</taxon>
        <taxon>Polystomatidae</taxon>
        <taxon>Protopolystoma</taxon>
    </lineage>
</organism>
<evidence type="ECO:0000313" key="11">
    <source>
        <dbReference type="Proteomes" id="UP000784294"/>
    </source>
</evidence>
<keyword evidence="5" id="KW-0010">Activator</keyword>
<protein>
    <recommendedName>
        <fullName evidence="9">WW domain-containing protein</fullName>
    </recommendedName>
</protein>
<dbReference type="Pfam" id="PF15238">
    <property type="entry name" value="TEADIR3"/>
    <property type="match status" value="1"/>
</dbReference>
<keyword evidence="3" id="KW-0963">Cytoplasm</keyword>
<dbReference type="InterPro" id="IPR036020">
    <property type="entry name" value="WW_dom_sf"/>
</dbReference>
<dbReference type="GO" id="GO:0005737">
    <property type="term" value="C:cytoplasm"/>
    <property type="evidence" value="ECO:0007669"/>
    <property type="project" value="UniProtKB-SubCell"/>
</dbReference>
<comment type="similarity">
    <text evidence="8">Belongs to the YAP1 family.</text>
</comment>
<accession>A0A448X8J8</accession>
<dbReference type="OrthoDB" id="3045089at2759"/>
<evidence type="ECO:0000256" key="4">
    <source>
        <dbReference type="ARBA" id="ARBA00023015"/>
    </source>
</evidence>
<keyword evidence="7" id="KW-0539">Nucleus</keyword>
<dbReference type="SUPFAM" id="SSF51045">
    <property type="entry name" value="WW domain"/>
    <property type="match status" value="1"/>
</dbReference>
<dbReference type="GO" id="GO:0003713">
    <property type="term" value="F:transcription coactivator activity"/>
    <property type="evidence" value="ECO:0007669"/>
    <property type="project" value="TreeGrafter"/>
</dbReference>
<evidence type="ECO:0000313" key="10">
    <source>
        <dbReference type="EMBL" id="VEL30795.1"/>
    </source>
</evidence>
<keyword evidence="11" id="KW-1185">Reference proteome</keyword>
<gene>
    <name evidence="10" type="ORF">PXEA_LOCUS24235</name>
</gene>
<keyword evidence="6" id="KW-0804">Transcription</keyword>
<reference evidence="10" key="1">
    <citation type="submission" date="2018-11" db="EMBL/GenBank/DDBJ databases">
        <authorList>
            <consortium name="Pathogen Informatics"/>
        </authorList>
    </citation>
    <scope>NUCLEOTIDE SEQUENCE</scope>
</reference>
<dbReference type="Gene3D" id="2.20.70.10">
    <property type="match status" value="1"/>
</dbReference>
<dbReference type="PANTHER" id="PTHR17616">
    <property type="entry name" value="YES-ASSOCIATED PROTEIN YAP1 FAMILY MEMBER"/>
    <property type="match status" value="1"/>
</dbReference>
<dbReference type="Proteomes" id="UP000784294">
    <property type="component" value="Unassembled WGS sequence"/>
</dbReference>
<dbReference type="PANTHER" id="PTHR17616:SF8">
    <property type="entry name" value="TRANSCRIPTIONAL COACTIVATOR YORKIE"/>
    <property type="match status" value="1"/>
</dbReference>
<evidence type="ECO:0000256" key="6">
    <source>
        <dbReference type="ARBA" id="ARBA00023163"/>
    </source>
</evidence>
<evidence type="ECO:0000256" key="3">
    <source>
        <dbReference type="ARBA" id="ARBA00022490"/>
    </source>
</evidence>
<dbReference type="InterPro" id="IPR001202">
    <property type="entry name" value="WW_dom"/>
</dbReference>
<dbReference type="GO" id="GO:0045944">
    <property type="term" value="P:positive regulation of transcription by RNA polymerase II"/>
    <property type="evidence" value="ECO:0007669"/>
    <property type="project" value="TreeGrafter"/>
</dbReference>
<sequence>MDGFDDPKTPNVCVTMLEDANNSLQELFNFSSQKQQVPLNQRNLPKSFFVPPTGSSDQCSTEDSPNFSTHSSCINGFIIAHSKANSSPACLDAKLTVKINSDHARQNSLGTPCDQKTLEELEIQMMINNSRMRPNLDVNLHQTIQPVGGGVSLNYAIGELPDGYEMAINDKKQVYFLNHQNQDTTWFDPRIPAKYQRWGMTISELEQLHINYARHLYGSNPEATLRLCEE</sequence>
<evidence type="ECO:0000256" key="7">
    <source>
        <dbReference type="ARBA" id="ARBA00023242"/>
    </source>
</evidence>
<dbReference type="InterPro" id="IPR051583">
    <property type="entry name" value="YAP1"/>
</dbReference>
<evidence type="ECO:0000256" key="2">
    <source>
        <dbReference type="ARBA" id="ARBA00004496"/>
    </source>
</evidence>
<dbReference type="CDD" id="cd00201">
    <property type="entry name" value="WW"/>
    <property type="match status" value="1"/>
</dbReference>
<dbReference type="SMART" id="SM00456">
    <property type="entry name" value="WW"/>
    <property type="match status" value="1"/>
</dbReference>
<evidence type="ECO:0000259" key="9">
    <source>
        <dbReference type="PROSITE" id="PS50020"/>
    </source>
</evidence>
<dbReference type="InterPro" id="IPR053819">
    <property type="entry name" value="TEADIR3_omega_loop"/>
</dbReference>
<dbReference type="PROSITE" id="PS50020">
    <property type="entry name" value="WW_DOMAIN_2"/>
    <property type="match status" value="1"/>
</dbReference>
<dbReference type="Gene3D" id="6.20.430.10">
    <property type="match status" value="1"/>
</dbReference>
<comment type="subcellular location">
    <subcellularLocation>
        <location evidence="2">Cytoplasm</location>
    </subcellularLocation>
    <subcellularLocation>
        <location evidence="1">Nucleus</location>
    </subcellularLocation>
</comment>
<evidence type="ECO:0000256" key="5">
    <source>
        <dbReference type="ARBA" id="ARBA00023159"/>
    </source>
</evidence>
<name>A0A448X8J8_9PLAT</name>